<comment type="subcellular location">
    <subcellularLocation>
        <location evidence="6">Cell membrane</location>
        <topology evidence="6">Multi-pass membrane protein</topology>
    </subcellularLocation>
    <subcellularLocation>
        <location evidence="1">Membrane</location>
        <topology evidence="1">Multi-pass membrane protein</topology>
    </subcellularLocation>
</comment>
<evidence type="ECO:0000313" key="7">
    <source>
        <dbReference type="EMBL" id="ESK51523.1"/>
    </source>
</evidence>
<keyword evidence="4 6" id="KW-1133">Transmembrane helix</keyword>
<evidence type="ECO:0000256" key="6">
    <source>
        <dbReference type="RuleBase" id="RU363041"/>
    </source>
</evidence>
<keyword evidence="5 6" id="KW-0472">Membrane</keyword>
<accession>V2UAP9</accession>
<dbReference type="PANTHER" id="PTHR43483">
    <property type="entry name" value="MEMBRANE TRANSPORTER PROTEIN HI_0806-RELATED"/>
    <property type="match status" value="1"/>
</dbReference>
<evidence type="ECO:0000256" key="5">
    <source>
        <dbReference type="ARBA" id="ARBA00023136"/>
    </source>
</evidence>
<dbReference type="AlphaFoldDB" id="V2UAP9"/>
<evidence type="ECO:0000256" key="1">
    <source>
        <dbReference type="ARBA" id="ARBA00004141"/>
    </source>
</evidence>
<comment type="similarity">
    <text evidence="2 6">Belongs to the 4-toluene sulfonate uptake permease (TSUP) (TC 2.A.102) family.</text>
</comment>
<dbReference type="EMBL" id="AYEU01000006">
    <property type="protein sequence ID" value="ESK51523.1"/>
    <property type="molecule type" value="Genomic_DNA"/>
</dbReference>
<dbReference type="RefSeq" id="WP_004901803.1">
    <property type="nucleotide sequence ID" value="NZ_BBTI01000015.1"/>
</dbReference>
<keyword evidence="6" id="KW-1003">Cell membrane</keyword>
<gene>
    <name evidence="7" type="ORF">P255_02038</name>
</gene>
<protein>
    <recommendedName>
        <fullName evidence="6">Probable membrane transporter protein</fullName>
    </recommendedName>
</protein>
<organism evidence="7 8">
    <name type="scientific">Acinetobacter brisouii CIP 110357</name>
    <dbReference type="NCBI Taxonomy" id="1341683"/>
    <lineage>
        <taxon>Bacteria</taxon>
        <taxon>Pseudomonadati</taxon>
        <taxon>Pseudomonadota</taxon>
        <taxon>Gammaproteobacteria</taxon>
        <taxon>Moraxellales</taxon>
        <taxon>Moraxellaceae</taxon>
        <taxon>Acinetobacter</taxon>
    </lineage>
</organism>
<dbReference type="InterPro" id="IPR002781">
    <property type="entry name" value="TM_pro_TauE-like"/>
</dbReference>
<dbReference type="STRING" id="396323.VH98_06490"/>
<dbReference type="OrthoDB" id="457670at2"/>
<feature type="transmembrane region" description="Helical" evidence="6">
    <location>
        <begin position="178"/>
        <end position="199"/>
    </location>
</feature>
<dbReference type="Pfam" id="PF01925">
    <property type="entry name" value="TauE"/>
    <property type="match status" value="1"/>
</dbReference>
<sequence>MELIIYLLIGAIAGFAAGLFGVGGGLIIVPILYIVFTQQHYAPDVIMHMALGTSLATIMVTSLSSIMAHHQKGAVMWPVVRNIAPGLVIGSFLGAGVADVLSGHSLQLIIGVFALWVSQRMFFGAKQQVDTSKHLPTAWQQALAGSGIGVASAIFGIGGGSLTVPYLNKHGVVMQKAVATSAACGFPIAVAGALGFMWFGAKQSIQIPHAIGYVHLYAFTGISVMSFVTARFGAKVAHALSPAMLKKCFSGLLFSVGSYFIYQGVIQVLHNAH</sequence>
<dbReference type="Proteomes" id="UP000018418">
    <property type="component" value="Unassembled WGS sequence"/>
</dbReference>
<dbReference type="PANTHER" id="PTHR43483:SF3">
    <property type="entry name" value="MEMBRANE TRANSPORTER PROTEIN HI_0806-RELATED"/>
    <property type="match status" value="1"/>
</dbReference>
<keyword evidence="8" id="KW-1185">Reference proteome</keyword>
<proteinExistence type="inferred from homology"/>
<comment type="caution">
    <text evidence="7">The sequence shown here is derived from an EMBL/GenBank/DDBJ whole genome shotgun (WGS) entry which is preliminary data.</text>
</comment>
<evidence type="ECO:0000313" key="8">
    <source>
        <dbReference type="Proteomes" id="UP000018418"/>
    </source>
</evidence>
<name>V2UAP9_9GAMM</name>
<dbReference type="GO" id="GO:0005886">
    <property type="term" value="C:plasma membrane"/>
    <property type="evidence" value="ECO:0007669"/>
    <property type="project" value="UniProtKB-SubCell"/>
</dbReference>
<reference evidence="7 8" key="1">
    <citation type="submission" date="2013-10" db="EMBL/GenBank/DDBJ databases">
        <title>The Genome Sequence of Acinetobacter brisouii CIP 110357.</title>
        <authorList>
            <consortium name="The Broad Institute Genomics Platform"/>
            <consortium name="The Broad Institute Genome Sequencing Center for Infectious Disease"/>
            <person name="Cerqueira G."/>
            <person name="Feldgarden M."/>
            <person name="Courvalin P."/>
            <person name="Grillot-Courvalin C."/>
            <person name="Clermont D."/>
            <person name="Rocha E."/>
            <person name="Yoon E.-J."/>
            <person name="Nemec A."/>
            <person name="Young S.K."/>
            <person name="Zeng Q."/>
            <person name="Gargeya S."/>
            <person name="Fitzgerald M."/>
            <person name="Abouelleil A."/>
            <person name="Alvarado L."/>
            <person name="Berlin A.M."/>
            <person name="Chapman S.B."/>
            <person name="Gainer-Dewar J."/>
            <person name="Goldberg J."/>
            <person name="Gnerre S."/>
            <person name="Griggs A."/>
            <person name="Gujja S."/>
            <person name="Hansen M."/>
            <person name="Howarth C."/>
            <person name="Imamovic A."/>
            <person name="Ireland A."/>
            <person name="Larimer J."/>
            <person name="McCowan C."/>
            <person name="Murphy C."/>
            <person name="Pearson M."/>
            <person name="Poon T.W."/>
            <person name="Priest M."/>
            <person name="Roberts A."/>
            <person name="Saif S."/>
            <person name="Shea T."/>
            <person name="Sykes S."/>
            <person name="Wortman J."/>
            <person name="Nusbaum C."/>
            <person name="Birren B."/>
        </authorList>
    </citation>
    <scope>NUCLEOTIDE SEQUENCE [LARGE SCALE GENOMIC DNA]</scope>
    <source>
        <strain evidence="7 8">CIP 110357</strain>
    </source>
</reference>
<feature type="transmembrane region" description="Helical" evidence="6">
    <location>
        <begin position="249"/>
        <end position="269"/>
    </location>
</feature>
<feature type="transmembrane region" description="Helical" evidence="6">
    <location>
        <begin position="211"/>
        <end position="229"/>
    </location>
</feature>
<keyword evidence="3 6" id="KW-0812">Transmembrane</keyword>
<feature type="transmembrane region" description="Helical" evidence="6">
    <location>
        <begin position="143"/>
        <end position="166"/>
    </location>
</feature>
<feature type="transmembrane region" description="Helical" evidence="6">
    <location>
        <begin position="45"/>
        <end position="67"/>
    </location>
</feature>
<feature type="transmembrane region" description="Helical" evidence="6">
    <location>
        <begin position="7"/>
        <end position="33"/>
    </location>
</feature>
<dbReference type="PATRIC" id="fig|1341683.3.peg.2025"/>
<feature type="transmembrane region" description="Helical" evidence="6">
    <location>
        <begin position="104"/>
        <end position="123"/>
    </location>
</feature>
<evidence type="ECO:0000256" key="4">
    <source>
        <dbReference type="ARBA" id="ARBA00022989"/>
    </source>
</evidence>
<feature type="transmembrane region" description="Helical" evidence="6">
    <location>
        <begin position="79"/>
        <end position="98"/>
    </location>
</feature>
<evidence type="ECO:0000256" key="3">
    <source>
        <dbReference type="ARBA" id="ARBA00022692"/>
    </source>
</evidence>
<dbReference type="HOGENOM" id="CLU_045498_6_0_6"/>
<evidence type="ECO:0000256" key="2">
    <source>
        <dbReference type="ARBA" id="ARBA00009142"/>
    </source>
</evidence>